<comment type="caution">
    <text evidence="2">The sequence shown here is derived from an EMBL/GenBank/DDBJ whole genome shotgun (WGS) entry which is preliminary data.</text>
</comment>
<reference evidence="2 3" key="1">
    <citation type="submission" date="2019-07" db="EMBL/GenBank/DDBJ databases">
        <title>Genome assembly of two rare yeast pathogens: Diutina rugosa and Trichomonascus ciferrii.</title>
        <authorList>
            <person name="Mixao V."/>
            <person name="Saus E."/>
            <person name="Hansen A."/>
            <person name="Lass-Flor C."/>
            <person name="Gabaldon T."/>
        </authorList>
    </citation>
    <scope>NUCLEOTIDE SEQUENCE [LARGE SCALE GENOMIC DNA]</scope>
    <source>
        <strain evidence="2 3">CBS 613</strain>
    </source>
</reference>
<dbReference type="AlphaFoldDB" id="A0A642V2Y6"/>
<dbReference type="Proteomes" id="UP000449547">
    <property type="component" value="Unassembled WGS sequence"/>
</dbReference>
<feature type="compositionally biased region" description="Low complexity" evidence="1">
    <location>
        <begin position="256"/>
        <end position="266"/>
    </location>
</feature>
<proteinExistence type="predicted"/>
<dbReference type="VEuPathDB" id="FungiDB:DIURU_000393"/>
<evidence type="ECO:0000313" key="2">
    <source>
        <dbReference type="EMBL" id="KAA8907706.1"/>
    </source>
</evidence>
<protein>
    <submittedName>
        <fullName evidence="2">Uncharacterized protein</fullName>
    </submittedName>
</protein>
<sequence length="427" mass="47803">MSLNRTTYVSGVKFLQMMSLLNESDLSKHLLCENLLKYLSSNKPLSTDVSLYVKGITMVLSNKPSDQLTETALKVVCKLARPERLTNDFSTECQELISWIVRLEYGYGGKVVTIINSLWNIVPAAVETIILNKGQQVSSYVAKEIFPRLVSGKVKLSSKTAISQVVEMLMVVSSDMRLKPIEVLERYDDRLSPEVAKALRDALLSITKSAVIVTQVDTSKESPTKATALEMVLKPEPVSPNHVTCYEPHLNQFDVTSTNVSSPSTPLKAGTNKEVPHESSSFDVHAELPDNSSQESSTSSDSSFHDSEYTPTQLVLPLYKSSSRSKQSKGTIKGVRRSNRLLNRKLKKKRFTKFTFQRYVKRYRRVYNRGCLEPCYHIGAKNVYIIVDDCSSVDPINDNPDNSRSLPISRVSQTLMISSSTRRMGID</sequence>
<evidence type="ECO:0000256" key="1">
    <source>
        <dbReference type="SAM" id="MobiDB-lite"/>
    </source>
</evidence>
<organism evidence="2 3">
    <name type="scientific">Diutina rugosa</name>
    <name type="common">Yeast</name>
    <name type="synonym">Candida rugosa</name>
    <dbReference type="NCBI Taxonomy" id="5481"/>
    <lineage>
        <taxon>Eukaryota</taxon>
        <taxon>Fungi</taxon>
        <taxon>Dikarya</taxon>
        <taxon>Ascomycota</taxon>
        <taxon>Saccharomycotina</taxon>
        <taxon>Pichiomycetes</taxon>
        <taxon>Debaryomycetaceae</taxon>
        <taxon>Diutina</taxon>
    </lineage>
</organism>
<dbReference type="GeneID" id="54779046"/>
<feature type="compositionally biased region" description="Polar residues" evidence="1">
    <location>
        <begin position="320"/>
        <end position="330"/>
    </location>
</feature>
<keyword evidence="3" id="KW-1185">Reference proteome</keyword>
<accession>A0A642V2Y6</accession>
<feature type="region of interest" description="Disordered" evidence="1">
    <location>
        <begin position="256"/>
        <end position="337"/>
    </location>
</feature>
<gene>
    <name evidence="2" type="ORF">DIURU_000393</name>
</gene>
<dbReference type="RefSeq" id="XP_034014712.1">
    <property type="nucleotide sequence ID" value="XM_034156746.1"/>
</dbReference>
<name>A0A642V2Y6_DIURU</name>
<feature type="compositionally biased region" description="Low complexity" evidence="1">
    <location>
        <begin position="290"/>
        <end position="302"/>
    </location>
</feature>
<evidence type="ECO:0000313" key="3">
    <source>
        <dbReference type="Proteomes" id="UP000449547"/>
    </source>
</evidence>
<dbReference type="EMBL" id="SWFT01000019">
    <property type="protein sequence ID" value="KAA8907706.1"/>
    <property type="molecule type" value="Genomic_DNA"/>
</dbReference>